<dbReference type="AlphaFoldDB" id="A0A0C3KI13"/>
<evidence type="ECO:0000313" key="3">
    <source>
        <dbReference type="Proteomes" id="UP000054248"/>
    </source>
</evidence>
<dbReference type="Proteomes" id="UP000054248">
    <property type="component" value="Unassembled WGS sequence"/>
</dbReference>
<keyword evidence="3" id="KW-1185">Reference proteome</keyword>
<evidence type="ECO:0000313" key="2">
    <source>
        <dbReference type="EMBL" id="KIO21123.1"/>
    </source>
</evidence>
<reference evidence="3" key="2">
    <citation type="submission" date="2015-01" db="EMBL/GenBank/DDBJ databases">
        <title>Evolutionary Origins and Diversification of the Mycorrhizal Mutualists.</title>
        <authorList>
            <consortium name="DOE Joint Genome Institute"/>
            <consortium name="Mycorrhizal Genomics Consortium"/>
            <person name="Kohler A."/>
            <person name="Kuo A."/>
            <person name="Nagy L.G."/>
            <person name="Floudas D."/>
            <person name="Copeland A."/>
            <person name="Barry K.W."/>
            <person name="Cichocki N."/>
            <person name="Veneault-Fourrey C."/>
            <person name="LaButti K."/>
            <person name="Lindquist E.A."/>
            <person name="Lipzen A."/>
            <person name="Lundell T."/>
            <person name="Morin E."/>
            <person name="Murat C."/>
            <person name="Riley R."/>
            <person name="Ohm R."/>
            <person name="Sun H."/>
            <person name="Tunlid A."/>
            <person name="Henrissat B."/>
            <person name="Grigoriev I.V."/>
            <person name="Hibbett D.S."/>
            <person name="Martin F."/>
        </authorList>
    </citation>
    <scope>NUCLEOTIDE SEQUENCE [LARGE SCALE GENOMIC DNA]</scope>
    <source>
        <strain evidence="3">MUT 4182</strain>
    </source>
</reference>
<feature type="region of interest" description="Disordered" evidence="1">
    <location>
        <begin position="160"/>
        <end position="221"/>
    </location>
</feature>
<dbReference type="HOGENOM" id="CLU_022901_0_0_1"/>
<accession>A0A0C3KI13</accession>
<feature type="compositionally biased region" description="Polar residues" evidence="1">
    <location>
        <begin position="169"/>
        <end position="186"/>
    </location>
</feature>
<organism evidence="2 3">
    <name type="scientific">Tulasnella calospora MUT 4182</name>
    <dbReference type="NCBI Taxonomy" id="1051891"/>
    <lineage>
        <taxon>Eukaryota</taxon>
        <taxon>Fungi</taxon>
        <taxon>Dikarya</taxon>
        <taxon>Basidiomycota</taxon>
        <taxon>Agaricomycotina</taxon>
        <taxon>Agaricomycetes</taxon>
        <taxon>Cantharellales</taxon>
        <taxon>Tulasnellaceae</taxon>
        <taxon>Tulasnella</taxon>
    </lineage>
</organism>
<dbReference type="EMBL" id="KN823148">
    <property type="protein sequence ID" value="KIO21123.1"/>
    <property type="molecule type" value="Genomic_DNA"/>
</dbReference>
<reference evidence="2 3" key="1">
    <citation type="submission" date="2014-04" db="EMBL/GenBank/DDBJ databases">
        <authorList>
            <consortium name="DOE Joint Genome Institute"/>
            <person name="Kuo A."/>
            <person name="Girlanda M."/>
            <person name="Perotto S."/>
            <person name="Kohler A."/>
            <person name="Nagy L.G."/>
            <person name="Floudas D."/>
            <person name="Copeland A."/>
            <person name="Barry K.W."/>
            <person name="Cichocki N."/>
            <person name="Veneault-Fourrey C."/>
            <person name="LaButti K."/>
            <person name="Lindquist E.A."/>
            <person name="Lipzen A."/>
            <person name="Lundell T."/>
            <person name="Morin E."/>
            <person name="Murat C."/>
            <person name="Sun H."/>
            <person name="Tunlid A."/>
            <person name="Henrissat B."/>
            <person name="Grigoriev I.V."/>
            <person name="Hibbett D.S."/>
            <person name="Martin F."/>
            <person name="Nordberg H.P."/>
            <person name="Cantor M.N."/>
            <person name="Hua S.X."/>
        </authorList>
    </citation>
    <scope>NUCLEOTIDE SEQUENCE [LARGE SCALE GENOMIC DNA]</scope>
    <source>
        <strain evidence="2 3">MUT 4182</strain>
    </source>
</reference>
<evidence type="ECO:0000256" key="1">
    <source>
        <dbReference type="SAM" id="MobiDB-lite"/>
    </source>
</evidence>
<gene>
    <name evidence="2" type="ORF">M407DRAFT_10540</name>
</gene>
<protein>
    <submittedName>
        <fullName evidence="2">Uncharacterized protein</fullName>
    </submittedName>
</protein>
<name>A0A0C3KI13_9AGAM</name>
<proteinExistence type="predicted"/>
<sequence>MAETLLQLPEWLSALNKKDRNKVLKQCEKTILCIPVGGGKPLTEREVVATLGIKRAFVLGDDHTGGYWIRSSDEENQLFLGRLDERGLQGYTTRAVVQEGEDWRRLLEKLAVDYLSPLQNSTGQGIASSSTSHLIAAPGEDDAQIGGKLTLPAGGSVDVGGSGSGLLGTSPQSASFEEASTNSDGHSATGPEFPKRARKKARLTLGGESQGPSTPSPPPEERFLDMFFAKLAPEVIAHIFELCLEGAATSGEYNRILKLLDDQGGRCRKILRDVPSFWTKISSSFPDSHISTALESSQRRPLYIEGDPNPSLTTSVGVKRLAEFLWLIKPHRRRWTSLSLLFPSGMLTKVKNYLARPALALEVLSLSMADAALETGLALPLGNGLSEEIGSSLDILGKEAGKLQRVLINNIPCVWDPSPFTAIVDLVLTNGIHLRYTDLVTFLRRSPNLRSLRLVNIKFVGGAPRVVKEPALLPNLTDLVLAELVEPIGLGGLYLSLVAPNCENLHLDLRPSAAVMRHPALPLKVASTVQKALALDHGSFLSFRPNLNTQSASWRSQDEDGNGWSDEQPSFNISFRGTDRELAGFFCAFVRGVRMSVGDTGSVVVNLGRSVAAYGCRETQTFRRCGVLFCLQTRASPFLFTLWPWKSWGPLSPS</sequence>
<dbReference type="OrthoDB" id="3240132at2759"/>